<dbReference type="InterPro" id="IPR036286">
    <property type="entry name" value="LexA/Signal_pep-like_sf"/>
</dbReference>
<accession>A9L147</accession>
<proteinExistence type="predicted"/>
<dbReference type="InterPro" id="IPR001387">
    <property type="entry name" value="Cro/C1-type_HTH"/>
</dbReference>
<reference evidence="5 6" key="1">
    <citation type="submission" date="2007-11" db="EMBL/GenBank/DDBJ databases">
        <title>Complete sequence of chromosome of Shewanella baltica OS195.</title>
        <authorList>
            <consortium name="US DOE Joint Genome Institute"/>
            <person name="Copeland A."/>
            <person name="Lucas S."/>
            <person name="Lapidus A."/>
            <person name="Barry K."/>
            <person name="Glavina del Rio T."/>
            <person name="Dalin E."/>
            <person name="Tice H."/>
            <person name="Pitluck S."/>
            <person name="Chain P."/>
            <person name="Malfatti S."/>
            <person name="Shin M."/>
            <person name="Vergez L."/>
            <person name="Schmutz J."/>
            <person name="Larimer F."/>
            <person name="Land M."/>
            <person name="Hauser L."/>
            <person name="Kyrpides N."/>
            <person name="Kim E."/>
            <person name="Brettar I."/>
            <person name="Rodrigues J."/>
            <person name="Konstantinidis K."/>
            <person name="Klappenbach J."/>
            <person name="Hofle M."/>
            <person name="Tiedje J."/>
            <person name="Richardson P."/>
        </authorList>
    </citation>
    <scope>NUCLEOTIDE SEQUENCE [LARGE SCALE GENOMIC DNA]</scope>
    <source>
        <strain evidence="5 6">OS195</strain>
    </source>
</reference>
<dbReference type="Pfam" id="PF00717">
    <property type="entry name" value="Peptidase_S24"/>
    <property type="match status" value="1"/>
</dbReference>
<dbReference type="PROSITE" id="PS50943">
    <property type="entry name" value="HTH_CROC1"/>
    <property type="match status" value="1"/>
</dbReference>
<keyword evidence="1" id="KW-0805">Transcription regulation</keyword>
<evidence type="ECO:0000256" key="1">
    <source>
        <dbReference type="ARBA" id="ARBA00023015"/>
    </source>
</evidence>
<dbReference type="Proteomes" id="UP000000770">
    <property type="component" value="Chromosome"/>
</dbReference>
<dbReference type="HOGENOM" id="CLU_066192_1_4_6"/>
<sequence precursor="true">MSTKDKITYMKTLGQRIREKRKELGITQKALGALVGVSAVAVTQWEKDETAPKGANLFALAKSLKCDLSWLLNGQVAAKPESNAEWAGGFDLWDNDSPLGEDEVEIPFYVDIELSAGEGIAEGVEYKGPKLRFAKSSLKRQGVNTDHAACVKVNGNSMEPVLPHGSTVGVDTSATEIIDGKMYAINHDGMMRVKMLYKLPGGGLRLRSYNLDEWPDEHISHEQLKHIKIIGKVFWYSVLT</sequence>
<dbReference type="InterPro" id="IPR015927">
    <property type="entry name" value="Peptidase_S24_S26A/B/C"/>
</dbReference>
<dbReference type="PANTHER" id="PTHR40661">
    <property type="match status" value="1"/>
</dbReference>
<protein>
    <submittedName>
        <fullName evidence="5">Putative phage repressor</fullName>
    </submittedName>
</protein>
<dbReference type="AlphaFoldDB" id="A9L147"/>
<dbReference type="KEGG" id="sbn:Sbal195_0768"/>
<dbReference type="GO" id="GO:0003677">
    <property type="term" value="F:DNA binding"/>
    <property type="evidence" value="ECO:0007669"/>
    <property type="project" value="UniProtKB-KW"/>
</dbReference>
<organism evidence="5 6">
    <name type="scientific">Shewanella baltica (strain OS195)</name>
    <dbReference type="NCBI Taxonomy" id="399599"/>
    <lineage>
        <taxon>Bacteria</taxon>
        <taxon>Pseudomonadati</taxon>
        <taxon>Pseudomonadota</taxon>
        <taxon>Gammaproteobacteria</taxon>
        <taxon>Alteromonadales</taxon>
        <taxon>Shewanellaceae</taxon>
        <taxon>Shewanella</taxon>
    </lineage>
</organism>
<dbReference type="CDD" id="cd00093">
    <property type="entry name" value="HTH_XRE"/>
    <property type="match status" value="1"/>
</dbReference>
<dbReference type="CDD" id="cd06529">
    <property type="entry name" value="S24_LexA-like"/>
    <property type="match status" value="1"/>
</dbReference>
<keyword evidence="3" id="KW-0804">Transcription</keyword>
<gene>
    <name evidence="5" type="ordered locus">Sbal195_0768</name>
</gene>
<dbReference type="SMART" id="SM00530">
    <property type="entry name" value="HTH_XRE"/>
    <property type="match status" value="1"/>
</dbReference>
<evidence type="ECO:0000313" key="5">
    <source>
        <dbReference type="EMBL" id="ABX47946.1"/>
    </source>
</evidence>
<dbReference type="SUPFAM" id="SSF51306">
    <property type="entry name" value="LexA/Signal peptidase"/>
    <property type="match status" value="1"/>
</dbReference>
<keyword evidence="2" id="KW-0238">DNA-binding</keyword>
<dbReference type="Pfam" id="PF01381">
    <property type="entry name" value="HTH_3"/>
    <property type="match status" value="1"/>
</dbReference>
<dbReference type="PANTHER" id="PTHR40661:SF2">
    <property type="entry name" value="HTH-TYPE TRANSCRIPTIONAL REGULATOR PRTR"/>
    <property type="match status" value="1"/>
</dbReference>
<dbReference type="Gene3D" id="2.10.109.10">
    <property type="entry name" value="Umud Fragment, subunit A"/>
    <property type="match status" value="1"/>
</dbReference>
<evidence type="ECO:0000256" key="2">
    <source>
        <dbReference type="ARBA" id="ARBA00023125"/>
    </source>
</evidence>
<evidence type="ECO:0000256" key="3">
    <source>
        <dbReference type="ARBA" id="ARBA00023163"/>
    </source>
</evidence>
<dbReference type="SUPFAM" id="SSF47413">
    <property type="entry name" value="lambda repressor-like DNA-binding domains"/>
    <property type="match status" value="1"/>
</dbReference>
<evidence type="ECO:0000313" key="6">
    <source>
        <dbReference type="Proteomes" id="UP000000770"/>
    </source>
</evidence>
<dbReference type="Gene3D" id="1.10.260.40">
    <property type="entry name" value="lambda repressor-like DNA-binding domains"/>
    <property type="match status" value="1"/>
</dbReference>
<evidence type="ECO:0000259" key="4">
    <source>
        <dbReference type="PROSITE" id="PS50943"/>
    </source>
</evidence>
<name>A9L147_SHEB9</name>
<feature type="domain" description="HTH cro/C1-type" evidence="4">
    <location>
        <begin position="17"/>
        <end position="71"/>
    </location>
</feature>
<dbReference type="InterPro" id="IPR010982">
    <property type="entry name" value="Lambda_DNA-bd_dom_sf"/>
</dbReference>
<dbReference type="EMBL" id="CP000891">
    <property type="protein sequence ID" value="ABX47946.1"/>
    <property type="molecule type" value="Genomic_DNA"/>
</dbReference>
<dbReference type="InterPro" id="IPR039418">
    <property type="entry name" value="LexA-like"/>
</dbReference>